<evidence type="ECO:0000256" key="1">
    <source>
        <dbReference type="SAM" id="Phobius"/>
    </source>
</evidence>
<gene>
    <name evidence="2" type="ORF">VIBC2010_13944</name>
</gene>
<feature type="transmembrane region" description="Helical" evidence="1">
    <location>
        <begin position="72"/>
        <end position="90"/>
    </location>
</feature>
<reference evidence="2 3" key="1">
    <citation type="journal article" date="2012" name="Int. J. Syst. Evol. Microbiol.">
        <title>Vibrio caribbeanicus sp. nov., isolated from the marine sponge Scleritoderma cyanea.</title>
        <authorList>
            <person name="Hoffmann M."/>
            <person name="Monday S.R."/>
            <person name="Allard M.W."/>
            <person name="Strain E.A."/>
            <person name="Whittaker P."/>
            <person name="Naum M."/>
            <person name="McCarthy P.J."/>
            <person name="Lopez J.V."/>
            <person name="Fischer M."/>
            <person name="Brown E.W."/>
        </authorList>
    </citation>
    <scope>NUCLEOTIDE SEQUENCE [LARGE SCALE GENOMIC DNA]</scope>
    <source>
        <strain evidence="2 3">ATCC BAA-2122</strain>
    </source>
</reference>
<organism evidence="2 3">
    <name type="scientific">Vibrio caribbeanicus ATCC BAA-2122</name>
    <dbReference type="NCBI Taxonomy" id="796620"/>
    <lineage>
        <taxon>Bacteria</taxon>
        <taxon>Pseudomonadati</taxon>
        <taxon>Pseudomonadota</taxon>
        <taxon>Gammaproteobacteria</taxon>
        <taxon>Vibrionales</taxon>
        <taxon>Vibrionaceae</taxon>
        <taxon>Vibrio</taxon>
    </lineage>
</organism>
<dbReference type="Pfam" id="PF03350">
    <property type="entry name" value="UPF0114"/>
    <property type="match status" value="1"/>
</dbReference>
<name>E3BGU6_9VIBR</name>
<dbReference type="Proteomes" id="UP000002943">
    <property type="component" value="Unassembled WGS sequence"/>
</dbReference>
<dbReference type="PANTHER" id="PTHR31721">
    <property type="entry name" value="OS06G0710300 PROTEIN"/>
    <property type="match status" value="1"/>
</dbReference>
<proteinExistence type="predicted"/>
<dbReference type="EMBL" id="AEIU01000050">
    <property type="protein sequence ID" value="EFP97753.1"/>
    <property type="molecule type" value="Genomic_DNA"/>
</dbReference>
<sequence length="168" mass="18711">MSQSTFYYFRYISWIAIICSLAGSALLFVIGAEKSYSAFAVFLFDQAPSPQLKHLDSADIAISYITKSLDTFLVALVLFIFAHGIFTLFIKNGSEDNTKSVLSWVKTPNMGHLKNKLTEVIIVILFVKFLELVLIEFDQLSWEILILPLAILLLCIGIKLLGLGQGGE</sequence>
<dbReference type="InterPro" id="IPR005134">
    <property type="entry name" value="UPF0114"/>
</dbReference>
<keyword evidence="1" id="KW-0812">Transmembrane</keyword>
<keyword evidence="3" id="KW-1185">Reference proteome</keyword>
<evidence type="ECO:0000313" key="2">
    <source>
        <dbReference type="EMBL" id="EFP97753.1"/>
    </source>
</evidence>
<accession>E3BGU6</accession>
<feature type="transmembrane region" description="Helical" evidence="1">
    <location>
        <begin position="12"/>
        <end position="32"/>
    </location>
</feature>
<evidence type="ECO:0008006" key="4">
    <source>
        <dbReference type="Google" id="ProtNLM"/>
    </source>
</evidence>
<keyword evidence="1" id="KW-1133">Transmembrane helix</keyword>
<dbReference type="AlphaFoldDB" id="E3BGU6"/>
<dbReference type="PANTHER" id="PTHR31721:SF4">
    <property type="entry name" value="OS06G0710300 PROTEIN"/>
    <property type="match status" value="1"/>
</dbReference>
<comment type="caution">
    <text evidence="2">The sequence shown here is derived from an EMBL/GenBank/DDBJ whole genome shotgun (WGS) entry which is preliminary data.</text>
</comment>
<evidence type="ECO:0000313" key="3">
    <source>
        <dbReference type="Proteomes" id="UP000002943"/>
    </source>
</evidence>
<dbReference type="RefSeq" id="WP_009600190.1">
    <property type="nucleotide sequence ID" value="NZ_AEIU01000050.1"/>
</dbReference>
<feature type="transmembrane region" description="Helical" evidence="1">
    <location>
        <begin position="141"/>
        <end position="162"/>
    </location>
</feature>
<feature type="transmembrane region" description="Helical" evidence="1">
    <location>
        <begin position="117"/>
        <end position="135"/>
    </location>
</feature>
<keyword evidence="1" id="KW-0472">Membrane</keyword>
<protein>
    <recommendedName>
        <fullName evidence="4">YqhA family protein</fullName>
    </recommendedName>
</protein>
<dbReference type="OrthoDB" id="9794066at2"/>
<dbReference type="eggNOG" id="COG2862">
    <property type="taxonomic scope" value="Bacteria"/>
</dbReference>